<comment type="cofactor">
    <cofactor evidence="1 5">
        <name>FAD</name>
        <dbReference type="ChEBI" id="CHEBI:57692"/>
    </cofactor>
</comment>
<dbReference type="Gene3D" id="2.40.110.10">
    <property type="entry name" value="Butyryl-CoA Dehydrogenase, subunit A, domain 2"/>
    <property type="match status" value="1"/>
</dbReference>
<feature type="domain" description="Acyl-CoA oxidase/dehydrogenase middle" evidence="7">
    <location>
        <begin position="138"/>
        <end position="214"/>
    </location>
</feature>
<dbReference type="GO" id="GO:0050660">
    <property type="term" value="F:flavin adenine dinucleotide binding"/>
    <property type="evidence" value="ECO:0007669"/>
    <property type="project" value="InterPro"/>
</dbReference>
<keyword evidence="3 5" id="KW-0285">Flavoprotein</keyword>
<evidence type="ECO:0000259" key="8">
    <source>
        <dbReference type="Pfam" id="PF02771"/>
    </source>
</evidence>
<accession>A0A0P9F6V0</accession>
<evidence type="ECO:0000313" key="9">
    <source>
        <dbReference type="EMBL" id="KPV52265.1"/>
    </source>
</evidence>
<keyword evidence="10" id="KW-1185">Reference proteome</keyword>
<protein>
    <submittedName>
        <fullName evidence="9">Acyl-CoA dehydrogenase</fullName>
    </submittedName>
</protein>
<comment type="caution">
    <text evidence="9">The sequence shown here is derived from an EMBL/GenBank/DDBJ whole genome shotgun (WGS) entry which is preliminary data.</text>
</comment>
<dbReference type="SUPFAM" id="SSF47203">
    <property type="entry name" value="Acyl-CoA dehydrogenase C-terminal domain-like"/>
    <property type="match status" value="1"/>
</dbReference>
<name>A0A0P9F6V0_9CHLR</name>
<feature type="domain" description="Acyl-CoA dehydrogenase/oxidase N-terminal" evidence="8">
    <location>
        <begin position="7"/>
        <end position="118"/>
    </location>
</feature>
<evidence type="ECO:0000256" key="3">
    <source>
        <dbReference type="ARBA" id="ARBA00022630"/>
    </source>
</evidence>
<evidence type="ECO:0000256" key="5">
    <source>
        <dbReference type="RuleBase" id="RU362125"/>
    </source>
</evidence>
<dbReference type="FunFam" id="1.20.140.10:FF:000004">
    <property type="entry name" value="Acyl-CoA dehydrogenase FadE25"/>
    <property type="match status" value="1"/>
</dbReference>
<dbReference type="InterPro" id="IPR009075">
    <property type="entry name" value="AcylCo_DH/oxidase_C"/>
</dbReference>
<evidence type="ECO:0000256" key="1">
    <source>
        <dbReference type="ARBA" id="ARBA00001974"/>
    </source>
</evidence>
<gene>
    <name evidence="9" type="ORF">SE17_16530</name>
</gene>
<evidence type="ECO:0000256" key="2">
    <source>
        <dbReference type="ARBA" id="ARBA00009347"/>
    </source>
</evidence>
<dbReference type="Proteomes" id="UP000050509">
    <property type="component" value="Unassembled WGS sequence"/>
</dbReference>
<evidence type="ECO:0000259" key="7">
    <source>
        <dbReference type="Pfam" id="PF02770"/>
    </source>
</evidence>
<dbReference type="InterPro" id="IPR006091">
    <property type="entry name" value="Acyl-CoA_Oxase/DH_mid-dom"/>
</dbReference>
<dbReference type="PIRSF" id="PIRSF016578">
    <property type="entry name" value="HsaA"/>
    <property type="match status" value="1"/>
</dbReference>
<feature type="domain" description="Acyl-CoA dehydrogenase/oxidase C-terminal" evidence="6">
    <location>
        <begin position="235"/>
        <end position="359"/>
    </location>
</feature>
<proteinExistence type="inferred from homology"/>
<dbReference type="InterPro" id="IPR013786">
    <property type="entry name" value="AcylCoA_DH/ox_N"/>
</dbReference>
<evidence type="ECO:0000256" key="4">
    <source>
        <dbReference type="ARBA" id="ARBA00022827"/>
    </source>
</evidence>
<comment type="similarity">
    <text evidence="2 5">Belongs to the acyl-CoA dehydrogenase family.</text>
</comment>
<dbReference type="InterPro" id="IPR036250">
    <property type="entry name" value="AcylCo_DH-like_C"/>
</dbReference>
<dbReference type="InterPro" id="IPR037069">
    <property type="entry name" value="AcylCoA_DH/ox_N_sf"/>
</dbReference>
<sequence>MISFTPNDEQQLIVETVRRYARERVRPAAHDADESGTTPPEIVATGWELGLLPSALPEAYGGFGDDHSALTGALAAEELGYGDLAMSMYLLAPNLFGIPLLHCGTEEQKKKWLPRLTDADFVPATAALIEPRWDWSPHALSTTAERAQNNYVLNGHKAFVPLAADAQAMLVYAREGGATQAFIVEKGTAGVTILEREKNMGLRALPTYEVKLEDARVPRDARLGGDAGCQIDLLLNYSRVALASLAVGVARGAFDYARDYAKQRETFGRPIAQYQSIAFMLAEMAIEIDAARLMAWEAAWVLDQGKDATQQAALAKQYADEAALFVADRAVQVLGGHGYIREHPVERWLRDCRGFASFLGMAMI</sequence>
<dbReference type="InterPro" id="IPR006089">
    <property type="entry name" value="Acyl-CoA_DH_CS"/>
</dbReference>
<dbReference type="InterPro" id="IPR009100">
    <property type="entry name" value="AcylCoA_DH/oxidase_NM_dom_sf"/>
</dbReference>
<dbReference type="PANTHER" id="PTHR43884:SF12">
    <property type="entry name" value="ISOVALERYL-COA DEHYDROGENASE, MITOCHONDRIAL-RELATED"/>
    <property type="match status" value="1"/>
</dbReference>
<dbReference type="AlphaFoldDB" id="A0A0P9F6V0"/>
<dbReference type="EMBL" id="LJCR01000603">
    <property type="protein sequence ID" value="KPV52265.1"/>
    <property type="molecule type" value="Genomic_DNA"/>
</dbReference>
<dbReference type="Gene3D" id="1.20.140.10">
    <property type="entry name" value="Butyryl-CoA Dehydrogenase, subunit A, domain 3"/>
    <property type="match status" value="1"/>
</dbReference>
<dbReference type="Pfam" id="PF02770">
    <property type="entry name" value="Acyl-CoA_dh_M"/>
    <property type="match status" value="1"/>
</dbReference>
<reference evidence="9 10" key="1">
    <citation type="submission" date="2015-09" db="EMBL/GenBank/DDBJ databases">
        <title>Draft genome sequence of Kouleothrix aurantiaca JCM 19913.</title>
        <authorList>
            <person name="Hemp J."/>
        </authorList>
    </citation>
    <scope>NUCLEOTIDE SEQUENCE [LARGE SCALE GENOMIC DNA]</scope>
    <source>
        <strain evidence="9 10">COM-B</strain>
    </source>
</reference>
<dbReference type="Pfam" id="PF00441">
    <property type="entry name" value="Acyl-CoA_dh_1"/>
    <property type="match status" value="1"/>
</dbReference>
<keyword evidence="5" id="KW-0560">Oxidoreductase</keyword>
<dbReference type="Pfam" id="PF02771">
    <property type="entry name" value="Acyl-CoA_dh_N"/>
    <property type="match status" value="1"/>
</dbReference>
<keyword evidence="4 5" id="KW-0274">FAD</keyword>
<dbReference type="Gene3D" id="1.10.540.10">
    <property type="entry name" value="Acyl-CoA dehydrogenase/oxidase, N-terminal domain"/>
    <property type="match status" value="1"/>
</dbReference>
<evidence type="ECO:0000259" key="6">
    <source>
        <dbReference type="Pfam" id="PF00441"/>
    </source>
</evidence>
<dbReference type="PANTHER" id="PTHR43884">
    <property type="entry name" value="ACYL-COA DEHYDROGENASE"/>
    <property type="match status" value="1"/>
</dbReference>
<dbReference type="SUPFAM" id="SSF56645">
    <property type="entry name" value="Acyl-CoA dehydrogenase NM domain-like"/>
    <property type="match status" value="1"/>
</dbReference>
<dbReference type="GO" id="GO:0003995">
    <property type="term" value="F:acyl-CoA dehydrogenase activity"/>
    <property type="evidence" value="ECO:0007669"/>
    <property type="project" value="InterPro"/>
</dbReference>
<evidence type="ECO:0000313" key="10">
    <source>
        <dbReference type="Proteomes" id="UP000050509"/>
    </source>
</evidence>
<organism evidence="9 10">
    <name type="scientific">Kouleothrix aurantiaca</name>
    <dbReference type="NCBI Taxonomy" id="186479"/>
    <lineage>
        <taxon>Bacteria</taxon>
        <taxon>Bacillati</taxon>
        <taxon>Chloroflexota</taxon>
        <taxon>Chloroflexia</taxon>
        <taxon>Chloroflexales</taxon>
        <taxon>Roseiflexineae</taxon>
        <taxon>Roseiflexaceae</taxon>
        <taxon>Kouleothrix</taxon>
    </lineage>
</organism>
<dbReference type="PROSITE" id="PS00073">
    <property type="entry name" value="ACYL_COA_DH_2"/>
    <property type="match status" value="1"/>
</dbReference>
<dbReference type="InterPro" id="IPR046373">
    <property type="entry name" value="Acyl-CoA_Oxase/DH_mid-dom_sf"/>
</dbReference>